<gene>
    <name evidence="3" type="ORF">GCM10018793_19590</name>
</gene>
<evidence type="ECO:0000313" key="3">
    <source>
        <dbReference type="EMBL" id="GHH75657.1"/>
    </source>
</evidence>
<dbReference type="NCBIfam" id="NF047321">
    <property type="entry name" value="SCO7613_CTERM"/>
    <property type="match status" value="1"/>
</dbReference>
<protein>
    <submittedName>
        <fullName evidence="3">Uncharacterized protein</fullName>
    </submittedName>
</protein>
<feature type="compositionally biased region" description="Low complexity" evidence="1">
    <location>
        <begin position="135"/>
        <end position="159"/>
    </location>
</feature>
<dbReference type="AlphaFoldDB" id="A0A919KWW6"/>
<keyword evidence="2" id="KW-1133">Transmembrane helix</keyword>
<dbReference type="Proteomes" id="UP000603708">
    <property type="component" value="Unassembled WGS sequence"/>
</dbReference>
<evidence type="ECO:0000256" key="1">
    <source>
        <dbReference type="SAM" id="MobiDB-lite"/>
    </source>
</evidence>
<feature type="region of interest" description="Disordered" evidence="1">
    <location>
        <begin position="404"/>
        <end position="425"/>
    </location>
</feature>
<accession>A0A919KWW6</accession>
<evidence type="ECO:0000313" key="4">
    <source>
        <dbReference type="Proteomes" id="UP000603708"/>
    </source>
</evidence>
<keyword evidence="2" id="KW-0472">Membrane</keyword>
<proteinExistence type="predicted"/>
<evidence type="ECO:0000256" key="2">
    <source>
        <dbReference type="SAM" id="Phobius"/>
    </source>
</evidence>
<comment type="caution">
    <text evidence="3">The sequence shown here is derived from an EMBL/GenBank/DDBJ whole genome shotgun (WGS) entry which is preliminary data.</text>
</comment>
<keyword evidence="4" id="KW-1185">Reference proteome</keyword>
<organism evidence="3 4">
    <name type="scientific">Streptomyces sulfonofaciens</name>
    <dbReference type="NCBI Taxonomy" id="68272"/>
    <lineage>
        <taxon>Bacteria</taxon>
        <taxon>Bacillati</taxon>
        <taxon>Actinomycetota</taxon>
        <taxon>Actinomycetes</taxon>
        <taxon>Kitasatosporales</taxon>
        <taxon>Streptomycetaceae</taxon>
        <taxon>Streptomyces</taxon>
    </lineage>
</organism>
<dbReference type="EMBL" id="BNCD01000004">
    <property type="protein sequence ID" value="GHH75657.1"/>
    <property type="molecule type" value="Genomic_DNA"/>
</dbReference>
<feature type="region of interest" description="Disordered" evidence="1">
    <location>
        <begin position="451"/>
        <end position="477"/>
    </location>
</feature>
<reference evidence="3" key="1">
    <citation type="journal article" date="2014" name="Int. J. Syst. Evol. Microbiol.">
        <title>Complete genome sequence of Corynebacterium casei LMG S-19264T (=DSM 44701T), isolated from a smear-ripened cheese.</title>
        <authorList>
            <consortium name="US DOE Joint Genome Institute (JGI-PGF)"/>
            <person name="Walter F."/>
            <person name="Albersmeier A."/>
            <person name="Kalinowski J."/>
            <person name="Ruckert C."/>
        </authorList>
    </citation>
    <scope>NUCLEOTIDE SEQUENCE</scope>
    <source>
        <strain evidence="3">JCM 5069</strain>
    </source>
</reference>
<feature type="compositionally biased region" description="Low complexity" evidence="1">
    <location>
        <begin position="274"/>
        <end position="287"/>
    </location>
</feature>
<keyword evidence="2" id="KW-0812">Transmembrane</keyword>
<feature type="compositionally biased region" description="Low complexity" evidence="1">
    <location>
        <begin position="104"/>
        <end position="125"/>
    </location>
</feature>
<dbReference type="InterPro" id="IPR058062">
    <property type="entry name" value="SCO7613_C"/>
</dbReference>
<sequence>MTERGTGRTLLGHGILPPRSCILDRELRQLDSRGAVPLARRAWLVHVLDTTTAPHARDPPHAQGTPHPQDPPHAGHTARARRTARAERAAGPGPVAPGAPPPSADATHPTPRTAVPRPATPRPATLGTSTPDTSAPGTLPRAPLPPGTGRAAAAPDTTPPRMQNVLLTLGGVPLVLLVPAAAIAPAARPGRPPSMPVEAGAVLAGLVAVALAVGDPALSPVLGLCAVLAAAAAVREEHRRGAGGLAVALSYRPPGYGWRRRDRARGVHARGERACAAGRRGTTAPRPHGVVLDGPRPRSRGGAAAGAGRRMGGRALGAAAAARPGGPLVTLAGARLRLQAPLLLGGAVLVVDALHELAPYVAQVAGALPRWATPALVGLALLGLGATNERRLGDVHRVRAVLGRTRQHHGRERPRGDRAARRQFPGNAEPFASAGVWGTCLRHRAHRNAARGIGNRRVAETRTGPSRIVRARTAPHG</sequence>
<reference evidence="3" key="2">
    <citation type="submission" date="2020-09" db="EMBL/GenBank/DDBJ databases">
        <authorList>
            <person name="Sun Q."/>
            <person name="Ohkuma M."/>
        </authorList>
    </citation>
    <scope>NUCLEOTIDE SEQUENCE</scope>
    <source>
        <strain evidence="3">JCM 5069</strain>
    </source>
</reference>
<feature type="compositionally biased region" description="Pro residues" evidence="1">
    <location>
        <begin position="94"/>
        <end position="103"/>
    </location>
</feature>
<name>A0A919KWW6_9ACTN</name>
<feature type="transmembrane region" description="Helical" evidence="2">
    <location>
        <begin position="165"/>
        <end position="187"/>
    </location>
</feature>
<feature type="region of interest" description="Disordered" evidence="1">
    <location>
        <begin position="53"/>
        <end position="159"/>
    </location>
</feature>
<feature type="region of interest" description="Disordered" evidence="1">
    <location>
        <begin position="269"/>
        <end position="308"/>
    </location>
</feature>